<dbReference type="GO" id="GO:0016020">
    <property type="term" value="C:membrane"/>
    <property type="evidence" value="ECO:0007669"/>
    <property type="project" value="UniProtKB-SubCell"/>
</dbReference>
<feature type="binding site" description="axial binding residue" evidence="14">
    <location>
        <position position="448"/>
    </location>
    <ligand>
        <name>heme</name>
        <dbReference type="ChEBI" id="CHEBI:30413"/>
    </ligand>
    <ligandPart>
        <name>Fe</name>
        <dbReference type="ChEBI" id="CHEBI:18248"/>
    </ligandPart>
</feature>
<evidence type="ECO:0000256" key="5">
    <source>
        <dbReference type="ARBA" id="ARBA00023002"/>
    </source>
</evidence>
<keyword evidence="16" id="KW-0472">Membrane</keyword>
<dbReference type="PANTHER" id="PTHR47947:SF24">
    <property type="entry name" value="ISOFLAVONE 2'-HYDROXYLASE-LIKE"/>
    <property type="match status" value="1"/>
</dbReference>
<dbReference type="GO" id="GO:0020037">
    <property type="term" value="F:heme binding"/>
    <property type="evidence" value="ECO:0007669"/>
    <property type="project" value="InterPro"/>
</dbReference>
<dbReference type="OMA" id="VICESIM"/>
<keyword evidence="16" id="KW-0812">Transmembrane</keyword>
<dbReference type="Gene3D" id="1.10.630.10">
    <property type="entry name" value="Cytochrome P450"/>
    <property type="match status" value="1"/>
</dbReference>
<evidence type="ECO:0000313" key="17">
    <source>
        <dbReference type="EMBL" id="EYU36357.1"/>
    </source>
</evidence>
<evidence type="ECO:0000256" key="6">
    <source>
        <dbReference type="ARBA" id="ARBA00023004"/>
    </source>
</evidence>
<keyword evidence="18" id="KW-1185">Reference proteome</keyword>
<dbReference type="SUPFAM" id="SSF48264">
    <property type="entry name" value="Cytochrome P450"/>
    <property type="match status" value="1"/>
</dbReference>
<dbReference type="OrthoDB" id="1055148at2759"/>
<dbReference type="PRINTS" id="PR00385">
    <property type="entry name" value="P450"/>
</dbReference>
<dbReference type="PANTHER" id="PTHR47947">
    <property type="entry name" value="CYTOCHROME P450 82C3-RELATED"/>
    <property type="match status" value="1"/>
</dbReference>
<dbReference type="AlphaFoldDB" id="A0A022R7A9"/>
<comment type="pathway">
    <text evidence="8">Flavonoid metabolism.</text>
</comment>
<comment type="catalytic activity">
    <reaction evidence="12">
        <text>apigenin 4',7-dimethyl ether + reduced [NADPH--hemoprotein reductase] + O2 = ladanein + oxidized [NADPH--hemoprotein reductase] + H2O + H(+)</text>
        <dbReference type="Rhea" id="RHEA:73435"/>
        <dbReference type="Rhea" id="RHEA-COMP:11964"/>
        <dbReference type="Rhea" id="RHEA-COMP:11965"/>
        <dbReference type="ChEBI" id="CHEBI:2769"/>
        <dbReference type="ChEBI" id="CHEBI:15377"/>
        <dbReference type="ChEBI" id="CHEBI:15378"/>
        <dbReference type="ChEBI" id="CHEBI:15379"/>
        <dbReference type="ChEBI" id="CHEBI:57618"/>
        <dbReference type="ChEBI" id="CHEBI:58210"/>
        <dbReference type="ChEBI" id="CHEBI:192702"/>
    </reaction>
    <physiologicalReaction direction="left-to-right" evidence="12">
        <dbReference type="Rhea" id="RHEA:73436"/>
    </physiologicalReaction>
</comment>
<comment type="catalytic activity">
    <reaction evidence="11">
        <text>(2S)-naringenin 4',7-dimethyl ether + reduced [NADPH--hemoprotein reductase] + O2 = (2S)-carthamidin-4',7-dimethyl ether + oxidized [NADPH--hemoprotein reductase] + H2O + H(+)</text>
        <dbReference type="Rhea" id="RHEA:73439"/>
        <dbReference type="Rhea" id="RHEA-COMP:11964"/>
        <dbReference type="Rhea" id="RHEA-COMP:11965"/>
        <dbReference type="ChEBI" id="CHEBI:15377"/>
        <dbReference type="ChEBI" id="CHEBI:15378"/>
        <dbReference type="ChEBI" id="CHEBI:15379"/>
        <dbReference type="ChEBI" id="CHEBI:57618"/>
        <dbReference type="ChEBI" id="CHEBI:58210"/>
        <dbReference type="ChEBI" id="CHEBI:192816"/>
        <dbReference type="ChEBI" id="CHEBI:192817"/>
    </reaction>
    <physiologicalReaction direction="left-to-right" evidence="11">
        <dbReference type="Rhea" id="RHEA:73440"/>
    </physiologicalReaction>
</comment>
<evidence type="ECO:0000256" key="7">
    <source>
        <dbReference type="ARBA" id="ARBA00023033"/>
    </source>
</evidence>
<dbReference type="GO" id="GO:0005506">
    <property type="term" value="F:iron ion binding"/>
    <property type="evidence" value="ECO:0007669"/>
    <property type="project" value="InterPro"/>
</dbReference>
<evidence type="ECO:0000256" key="11">
    <source>
        <dbReference type="ARBA" id="ARBA00052049"/>
    </source>
</evidence>
<dbReference type="InterPro" id="IPR036396">
    <property type="entry name" value="Cyt_P450_sf"/>
</dbReference>
<dbReference type="InterPro" id="IPR001128">
    <property type="entry name" value="Cyt_P450"/>
</dbReference>
<dbReference type="InterPro" id="IPR050651">
    <property type="entry name" value="Plant_Cytochrome_P450_Monoox"/>
</dbReference>
<dbReference type="eggNOG" id="KOG0156">
    <property type="taxonomic scope" value="Eukaryota"/>
</dbReference>
<keyword evidence="7 15" id="KW-0503">Monooxygenase</keyword>
<evidence type="ECO:0000256" key="16">
    <source>
        <dbReference type="SAM" id="Phobius"/>
    </source>
</evidence>
<protein>
    <recommendedName>
        <fullName evidence="13">Flavonoid-6-hydroxylase</fullName>
    </recommendedName>
</protein>
<evidence type="ECO:0000256" key="1">
    <source>
        <dbReference type="ARBA" id="ARBA00001971"/>
    </source>
</evidence>
<evidence type="ECO:0000256" key="13">
    <source>
        <dbReference type="ARBA" id="ARBA00067499"/>
    </source>
</evidence>
<evidence type="ECO:0000313" key="18">
    <source>
        <dbReference type="Proteomes" id="UP000030748"/>
    </source>
</evidence>
<comment type="cofactor">
    <cofactor evidence="1 14">
        <name>heme</name>
        <dbReference type="ChEBI" id="CHEBI:30413"/>
    </cofactor>
</comment>
<accession>A0A022R7A9</accession>
<keyword evidence="16" id="KW-1133">Transmembrane helix</keyword>
<comment type="catalytic activity">
    <reaction evidence="10">
        <text>genkwanin + reduced [NADPH--hemoprotein reductase] + O2 = scutellarein 7-methyl ether + oxidized [NADPH--hemoprotein reductase] + H2O</text>
        <dbReference type="Rhea" id="RHEA:73427"/>
        <dbReference type="Rhea" id="RHEA-COMP:11964"/>
        <dbReference type="Rhea" id="RHEA-COMP:11965"/>
        <dbReference type="ChEBI" id="CHEBI:15377"/>
        <dbReference type="ChEBI" id="CHEBI:15379"/>
        <dbReference type="ChEBI" id="CHEBI:57618"/>
        <dbReference type="ChEBI" id="CHEBI:58210"/>
        <dbReference type="ChEBI" id="CHEBI:192700"/>
        <dbReference type="ChEBI" id="CHEBI:192701"/>
    </reaction>
    <physiologicalReaction direction="left-to-right" evidence="10">
        <dbReference type="Rhea" id="RHEA:73428"/>
    </physiologicalReaction>
</comment>
<dbReference type="PhylomeDB" id="A0A022R7A9"/>
<dbReference type="PROSITE" id="PS00086">
    <property type="entry name" value="CYTOCHROME_P450"/>
    <property type="match status" value="1"/>
</dbReference>
<evidence type="ECO:0000256" key="15">
    <source>
        <dbReference type="RuleBase" id="RU000461"/>
    </source>
</evidence>
<evidence type="ECO:0000256" key="2">
    <source>
        <dbReference type="ARBA" id="ARBA00004167"/>
    </source>
</evidence>
<keyword evidence="6 14" id="KW-0408">Iron</keyword>
<evidence type="ECO:0000256" key="4">
    <source>
        <dbReference type="ARBA" id="ARBA00022723"/>
    </source>
</evidence>
<dbReference type="GO" id="GO:0016705">
    <property type="term" value="F:oxidoreductase activity, acting on paired donors, with incorporation or reduction of molecular oxygen"/>
    <property type="evidence" value="ECO:0007669"/>
    <property type="project" value="InterPro"/>
</dbReference>
<evidence type="ECO:0000256" key="14">
    <source>
        <dbReference type="PIRSR" id="PIRSR602401-1"/>
    </source>
</evidence>
<evidence type="ECO:0000256" key="8">
    <source>
        <dbReference type="ARBA" id="ARBA00034479"/>
    </source>
</evidence>
<evidence type="ECO:0000256" key="9">
    <source>
        <dbReference type="ARBA" id="ARBA00050930"/>
    </source>
</evidence>
<dbReference type="Pfam" id="PF00067">
    <property type="entry name" value="p450"/>
    <property type="match status" value="1"/>
</dbReference>
<dbReference type="PRINTS" id="PR00463">
    <property type="entry name" value="EP450I"/>
</dbReference>
<name>A0A022R7A9_ERYGU</name>
<evidence type="ECO:0000256" key="3">
    <source>
        <dbReference type="ARBA" id="ARBA00022617"/>
    </source>
</evidence>
<evidence type="ECO:0000256" key="12">
    <source>
        <dbReference type="ARBA" id="ARBA00052216"/>
    </source>
</evidence>
<dbReference type="KEGG" id="egt:105959254"/>
<dbReference type="STRING" id="4155.A0A022R7A9"/>
<organism evidence="17 18">
    <name type="scientific">Erythranthe guttata</name>
    <name type="common">Yellow monkey flower</name>
    <name type="synonym">Mimulus guttatus</name>
    <dbReference type="NCBI Taxonomy" id="4155"/>
    <lineage>
        <taxon>Eukaryota</taxon>
        <taxon>Viridiplantae</taxon>
        <taxon>Streptophyta</taxon>
        <taxon>Embryophyta</taxon>
        <taxon>Tracheophyta</taxon>
        <taxon>Spermatophyta</taxon>
        <taxon>Magnoliopsida</taxon>
        <taxon>eudicotyledons</taxon>
        <taxon>Gunneridae</taxon>
        <taxon>Pentapetalae</taxon>
        <taxon>asterids</taxon>
        <taxon>lamiids</taxon>
        <taxon>Lamiales</taxon>
        <taxon>Phrymaceae</taxon>
        <taxon>Erythranthe</taxon>
    </lineage>
</organism>
<reference evidence="17 18" key="1">
    <citation type="journal article" date="2013" name="Proc. Natl. Acad. Sci. U.S.A.">
        <title>Fine-scale variation in meiotic recombination in Mimulus inferred from population shotgun sequencing.</title>
        <authorList>
            <person name="Hellsten U."/>
            <person name="Wright K.M."/>
            <person name="Jenkins J."/>
            <person name="Shu S."/>
            <person name="Yuan Y."/>
            <person name="Wessler S.R."/>
            <person name="Schmutz J."/>
            <person name="Willis J.H."/>
            <person name="Rokhsar D.S."/>
        </authorList>
    </citation>
    <scope>NUCLEOTIDE SEQUENCE [LARGE SCALE GENOMIC DNA]</scope>
    <source>
        <strain evidence="18">cv. DUN x IM62</strain>
    </source>
</reference>
<comment type="similarity">
    <text evidence="15">Belongs to the cytochrome P450 family.</text>
</comment>
<keyword evidence="5 15" id="KW-0560">Oxidoreductase</keyword>
<comment type="subcellular location">
    <subcellularLocation>
        <location evidence="2">Membrane</location>
        <topology evidence="2">Single-pass membrane protein</topology>
    </subcellularLocation>
</comment>
<dbReference type="CDD" id="cd20653">
    <property type="entry name" value="CYP81"/>
    <property type="match status" value="1"/>
</dbReference>
<gene>
    <name evidence="17" type="ORF">MIMGU_mgv1a004790mg</name>
</gene>
<comment type="catalytic activity">
    <reaction evidence="9">
        <text>(2S)-sakuranetin + reduced [NADPH--hemoprotein reductase] + O2 = (2S)-7-methylcarthamidin + oxidized [NADPH--hemoprotein reductase] + H2O + H(+)</text>
        <dbReference type="Rhea" id="RHEA:73431"/>
        <dbReference type="Rhea" id="RHEA-COMP:11964"/>
        <dbReference type="Rhea" id="RHEA-COMP:11965"/>
        <dbReference type="ChEBI" id="CHEBI:15377"/>
        <dbReference type="ChEBI" id="CHEBI:15378"/>
        <dbReference type="ChEBI" id="CHEBI:15379"/>
        <dbReference type="ChEBI" id="CHEBI:28927"/>
        <dbReference type="ChEBI" id="CHEBI:57618"/>
        <dbReference type="ChEBI" id="CHEBI:58210"/>
        <dbReference type="ChEBI" id="CHEBI:192815"/>
    </reaction>
    <physiologicalReaction direction="left-to-right" evidence="9">
        <dbReference type="Rhea" id="RHEA:73432"/>
    </physiologicalReaction>
</comment>
<evidence type="ECO:0000256" key="10">
    <source>
        <dbReference type="ARBA" id="ARBA00051691"/>
    </source>
</evidence>
<proteinExistence type="inferred from homology"/>
<dbReference type="Proteomes" id="UP000030748">
    <property type="component" value="Unassembled WGS sequence"/>
</dbReference>
<keyword evidence="4 14" id="KW-0479">Metal-binding</keyword>
<keyword evidence="3 14" id="KW-0349">Heme</keyword>
<dbReference type="InterPro" id="IPR002401">
    <property type="entry name" value="Cyt_P450_E_grp-I"/>
</dbReference>
<feature type="transmembrane region" description="Helical" evidence="16">
    <location>
        <begin position="6"/>
        <end position="23"/>
    </location>
</feature>
<dbReference type="EMBL" id="KI630592">
    <property type="protein sequence ID" value="EYU36357.1"/>
    <property type="molecule type" value="Genomic_DNA"/>
</dbReference>
<dbReference type="GO" id="GO:0004497">
    <property type="term" value="F:monooxygenase activity"/>
    <property type="evidence" value="ECO:0000318"/>
    <property type="project" value="GO_Central"/>
</dbReference>
<sequence>MYTLYIYLSLLLSILYITTLYILHKLQNLPPTPFPSLPFIGHLYLLKKPFHRSLTELSKRYGPIIFLHFGSRPVILVSSPSLAEECLTKNDIIFANRPSLLNGKHFGYNYTSLPWCPYGDHWRNLRRIASLDLLSSHRIQMMSQIRGDEIRILIRKLLSLAGENPGGAVYVKEALFEFTFNVMTRMVCGRRFFGESVERSKEAEDFKDVINEISKVVPDAQVLDFLPFMKWFRFRDTETKMAVIQQKRDRFMQNILEQHRGLDIDSSYAAAREKKTIAEILLEKQKEEPAYYTDEMIRNLLLVLIQAGSDTTSNTLEWAFSLLLENPRALERSQIEIDDLVGDNKRLIDESDLGKLPYLHRVIYETLRLQPAAPLLMPHKSSADCEIGGYCVPGGTMLLVNAWGIQRDPRVWEEPEKFKPERFEDSEGGKSVIGCSRWLAFGSGRRACPGENMAVRVVALALGTLIQCFDWEKISAIDMSEGTGLTAPKVEPLTAKCSQRPEIADLLSQI</sequence>
<dbReference type="FunFam" id="1.10.630.10:FF:000026">
    <property type="entry name" value="Cytochrome P450 82C4"/>
    <property type="match status" value="1"/>
</dbReference>
<dbReference type="InterPro" id="IPR017972">
    <property type="entry name" value="Cyt_P450_CS"/>
</dbReference>